<protein>
    <submittedName>
        <fullName evidence="2">Uncharacterized protein</fullName>
    </submittedName>
</protein>
<sequence>MSDEYPTIKKHNSGLKDANTRVKDLRVFLDRTWPIDMNPTIQVEPEQANIAGSRSMIQRWADEDMTEQPYNTIGLFRPLNNKRSNAEGNGNNPLNNNRSNAEGNGSKTDTKQEDARSVASTKAVCGSDR</sequence>
<name>A0ABR4ABA6_9LECA</name>
<dbReference type="EMBL" id="JBEFKJ010000012">
    <property type="protein sequence ID" value="KAL2043055.1"/>
    <property type="molecule type" value="Genomic_DNA"/>
</dbReference>
<evidence type="ECO:0000313" key="3">
    <source>
        <dbReference type="Proteomes" id="UP001590950"/>
    </source>
</evidence>
<gene>
    <name evidence="2" type="ORF">N7G274_004114</name>
</gene>
<accession>A0ABR4ABA6</accession>
<dbReference type="Proteomes" id="UP001590950">
    <property type="component" value="Unassembled WGS sequence"/>
</dbReference>
<organism evidence="2 3">
    <name type="scientific">Stereocaulon virgatum</name>
    <dbReference type="NCBI Taxonomy" id="373712"/>
    <lineage>
        <taxon>Eukaryota</taxon>
        <taxon>Fungi</taxon>
        <taxon>Dikarya</taxon>
        <taxon>Ascomycota</taxon>
        <taxon>Pezizomycotina</taxon>
        <taxon>Lecanoromycetes</taxon>
        <taxon>OSLEUM clade</taxon>
        <taxon>Lecanoromycetidae</taxon>
        <taxon>Lecanorales</taxon>
        <taxon>Lecanorineae</taxon>
        <taxon>Stereocaulaceae</taxon>
        <taxon>Stereocaulon</taxon>
    </lineage>
</organism>
<proteinExistence type="predicted"/>
<evidence type="ECO:0000313" key="2">
    <source>
        <dbReference type="EMBL" id="KAL2043055.1"/>
    </source>
</evidence>
<evidence type="ECO:0000256" key="1">
    <source>
        <dbReference type="SAM" id="MobiDB-lite"/>
    </source>
</evidence>
<comment type="caution">
    <text evidence="2">The sequence shown here is derived from an EMBL/GenBank/DDBJ whole genome shotgun (WGS) entry which is preliminary data.</text>
</comment>
<feature type="region of interest" description="Disordered" evidence="1">
    <location>
        <begin position="71"/>
        <end position="129"/>
    </location>
</feature>
<reference evidence="2 3" key="1">
    <citation type="submission" date="2024-09" db="EMBL/GenBank/DDBJ databases">
        <title>Rethinking Asexuality: The Enigmatic Case of Functional Sexual Genes in Lepraria (Stereocaulaceae).</title>
        <authorList>
            <person name="Doellman M."/>
            <person name="Sun Y."/>
            <person name="Barcenas-Pena A."/>
            <person name="Lumbsch H.T."/>
            <person name="Grewe F."/>
        </authorList>
    </citation>
    <scope>NUCLEOTIDE SEQUENCE [LARGE SCALE GENOMIC DNA]</scope>
    <source>
        <strain evidence="2 3">Mercado 3170</strain>
    </source>
</reference>
<feature type="compositionally biased region" description="Low complexity" evidence="1">
    <location>
        <begin position="86"/>
        <end position="102"/>
    </location>
</feature>
<keyword evidence="3" id="KW-1185">Reference proteome</keyword>